<evidence type="ECO:0000313" key="1">
    <source>
        <dbReference type="EMBL" id="MFD1227903.1"/>
    </source>
</evidence>
<evidence type="ECO:0000313" key="2">
    <source>
        <dbReference type="Proteomes" id="UP001597263"/>
    </source>
</evidence>
<evidence type="ECO:0008006" key="3">
    <source>
        <dbReference type="Google" id="ProtNLM"/>
    </source>
</evidence>
<organism evidence="1 2">
    <name type="scientific">Pseudochrobactrum kiredjianiae</name>
    <dbReference type="NCBI Taxonomy" id="386305"/>
    <lineage>
        <taxon>Bacteria</taxon>
        <taxon>Pseudomonadati</taxon>
        <taxon>Pseudomonadota</taxon>
        <taxon>Alphaproteobacteria</taxon>
        <taxon>Hyphomicrobiales</taxon>
        <taxon>Brucellaceae</taxon>
        <taxon>Pseudochrobactrum</taxon>
    </lineage>
</organism>
<proteinExistence type="predicted"/>
<dbReference type="Gene3D" id="3.40.190.10">
    <property type="entry name" value="Periplasmic binding protein-like II"/>
    <property type="match status" value="1"/>
</dbReference>
<protein>
    <recommendedName>
        <fullName evidence="3">ABC transporter substrate-binding protein</fullName>
    </recommendedName>
</protein>
<dbReference type="RefSeq" id="WP_353074557.1">
    <property type="nucleotide sequence ID" value="NZ_JAUCBM010000020.1"/>
</dbReference>
<dbReference type="EMBL" id="JBHTMA010000039">
    <property type="protein sequence ID" value="MFD1227903.1"/>
    <property type="molecule type" value="Genomic_DNA"/>
</dbReference>
<name>A0ABW3V413_9HYPH</name>
<gene>
    <name evidence="1" type="ORF">ACFQ35_12210</name>
</gene>
<dbReference type="SUPFAM" id="SSF53850">
    <property type="entry name" value="Periplasmic binding protein-like II"/>
    <property type="match status" value="1"/>
</dbReference>
<keyword evidence="2" id="KW-1185">Reference proteome</keyword>
<dbReference type="Proteomes" id="UP001597263">
    <property type="component" value="Unassembled WGS sequence"/>
</dbReference>
<comment type="caution">
    <text evidence="1">The sequence shown here is derived from an EMBL/GenBank/DDBJ whole genome shotgun (WGS) entry which is preliminary data.</text>
</comment>
<reference evidence="2" key="1">
    <citation type="journal article" date="2019" name="Int. J. Syst. Evol. Microbiol.">
        <title>The Global Catalogue of Microorganisms (GCM) 10K type strain sequencing project: providing services to taxonomists for standard genome sequencing and annotation.</title>
        <authorList>
            <consortium name="The Broad Institute Genomics Platform"/>
            <consortium name="The Broad Institute Genome Sequencing Center for Infectious Disease"/>
            <person name="Wu L."/>
            <person name="Ma J."/>
        </authorList>
    </citation>
    <scope>NUCLEOTIDE SEQUENCE [LARGE SCALE GENOMIC DNA]</scope>
    <source>
        <strain evidence="2">CCUG 49584</strain>
    </source>
</reference>
<accession>A0ABW3V413</accession>
<sequence length="82" mass="8977">MIAADLTIASGDTGNGQALLRKQLNDFETATGNKVTIVDMPSNSSDQFAQYRLWLAAGNTDIDLCTAQILSGRRNWRSNFLI</sequence>